<accession>A0A9N9FPK8</accession>
<dbReference type="AlphaFoldDB" id="A0A9N9FPK8"/>
<feature type="non-terminal residue" evidence="2">
    <location>
        <position position="1"/>
    </location>
</feature>
<reference evidence="2" key="1">
    <citation type="submission" date="2021-06" db="EMBL/GenBank/DDBJ databases">
        <authorList>
            <person name="Kallberg Y."/>
            <person name="Tangrot J."/>
            <person name="Rosling A."/>
        </authorList>
    </citation>
    <scope>NUCLEOTIDE SEQUENCE</scope>
    <source>
        <strain evidence="2">BR232B</strain>
    </source>
</reference>
<evidence type="ECO:0000313" key="3">
    <source>
        <dbReference type="Proteomes" id="UP000789739"/>
    </source>
</evidence>
<evidence type="ECO:0000256" key="1">
    <source>
        <dbReference type="SAM" id="MobiDB-lite"/>
    </source>
</evidence>
<gene>
    <name evidence="2" type="ORF">PBRASI_LOCUS4908</name>
</gene>
<dbReference type="Proteomes" id="UP000789739">
    <property type="component" value="Unassembled WGS sequence"/>
</dbReference>
<comment type="caution">
    <text evidence="2">The sequence shown here is derived from an EMBL/GenBank/DDBJ whole genome shotgun (WGS) entry which is preliminary data.</text>
</comment>
<name>A0A9N9FPK8_9GLOM</name>
<proteinExistence type="predicted"/>
<protein>
    <submittedName>
        <fullName evidence="2">1750_t:CDS:1</fullName>
    </submittedName>
</protein>
<organism evidence="2 3">
    <name type="scientific">Paraglomus brasilianum</name>
    <dbReference type="NCBI Taxonomy" id="144538"/>
    <lineage>
        <taxon>Eukaryota</taxon>
        <taxon>Fungi</taxon>
        <taxon>Fungi incertae sedis</taxon>
        <taxon>Mucoromycota</taxon>
        <taxon>Glomeromycotina</taxon>
        <taxon>Glomeromycetes</taxon>
        <taxon>Paraglomerales</taxon>
        <taxon>Paraglomeraceae</taxon>
        <taxon>Paraglomus</taxon>
    </lineage>
</organism>
<keyword evidence="3" id="KW-1185">Reference proteome</keyword>
<evidence type="ECO:0000313" key="2">
    <source>
        <dbReference type="EMBL" id="CAG8547478.1"/>
    </source>
</evidence>
<sequence length="150" mass="17776">VPRSNKRESIPSGWPEGNIIFASHNRGKYLGAGDGLEALSYTIAFMYNQNKAYWRIAEDPYQAIYQKERKPTYLFDKLSQLFLDFFDYVYDLDITVTPDYEYWHDLFLETAETWCSQPRKHLPETSQGSPNHSLESKRGIRRRRIEQQAW</sequence>
<feature type="region of interest" description="Disordered" evidence="1">
    <location>
        <begin position="119"/>
        <end position="138"/>
    </location>
</feature>
<feature type="compositionally biased region" description="Polar residues" evidence="1">
    <location>
        <begin position="124"/>
        <end position="133"/>
    </location>
</feature>
<dbReference type="EMBL" id="CAJVPI010000537">
    <property type="protein sequence ID" value="CAG8547478.1"/>
    <property type="molecule type" value="Genomic_DNA"/>
</dbReference>
<dbReference type="Gene3D" id="1.10.510.10">
    <property type="entry name" value="Transferase(Phosphotransferase) domain 1"/>
    <property type="match status" value="1"/>
</dbReference>